<dbReference type="PIRSF" id="PIRSF000398">
    <property type="entry name" value="M_m6A_EcoRV"/>
    <property type="match status" value="1"/>
</dbReference>
<accession>A0ABT4IIQ4</accession>
<evidence type="ECO:0000256" key="3">
    <source>
        <dbReference type="ARBA" id="ARBA00022603"/>
    </source>
</evidence>
<name>A0ABT4IIQ4_9EURY</name>
<evidence type="ECO:0000256" key="1">
    <source>
        <dbReference type="ARBA" id="ARBA00006594"/>
    </source>
</evidence>
<comment type="similarity">
    <text evidence="1">Belongs to the N(4)/N(6)-methyltransferase family.</text>
</comment>
<evidence type="ECO:0000256" key="4">
    <source>
        <dbReference type="ARBA" id="ARBA00022679"/>
    </source>
</evidence>
<dbReference type="GO" id="GO:0032259">
    <property type="term" value="P:methylation"/>
    <property type="evidence" value="ECO:0007669"/>
    <property type="project" value="UniProtKB-KW"/>
</dbReference>
<proteinExistence type="inferred from homology"/>
<keyword evidence="8" id="KW-1185">Reference proteome</keyword>
<dbReference type="NCBIfam" id="TIGR00571">
    <property type="entry name" value="dam"/>
    <property type="match status" value="1"/>
</dbReference>
<dbReference type="GO" id="GO:0009007">
    <property type="term" value="F:site-specific DNA-methyltransferase (adenine-specific) activity"/>
    <property type="evidence" value="ECO:0007669"/>
    <property type="project" value="UniProtKB-EC"/>
</dbReference>
<keyword evidence="4 7" id="KW-0808">Transferase</keyword>
<dbReference type="PANTHER" id="PTHR30481:SF3">
    <property type="entry name" value="DNA ADENINE METHYLASE"/>
    <property type="match status" value="1"/>
</dbReference>
<evidence type="ECO:0000313" key="8">
    <source>
        <dbReference type="Proteomes" id="UP001141422"/>
    </source>
</evidence>
<dbReference type="InterPro" id="IPR023095">
    <property type="entry name" value="Ade_MeTrfase_dom_2"/>
</dbReference>
<dbReference type="Pfam" id="PF02086">
    <property type="entry name" value="MethyltransfD12"/>
    <property type="match status" value="1"/>
</dbReference>
<keyword evidence="5" id="KW-0949">S-adenosyl-L-methionine</keyword>
<gene>
    <name evidence="7" type="ORF">O0S10_09435</name>
</gene>
<keyword evidence="3 7" id="KW-0489">Methyltransferase</keyword>
<evidence type="ECO:0000313" key="7">
    <source>
        <dbReference type="EMBL" id="MCZ0861436.1"/>
    </source>
</evidence>
<dbReference type="Gene3D" id="3.40.50.150">
    <property type="entry name" value="Vaccinia Virus protein VP39"/>
    <property type="match status" value="1"/>
</dbReference>
<dbReference type="EC" id="2.1.1.72" evidence="2"/>
<dbReference type="InterPro" id="IPR012263">
    <property type="entry name" value="M_m6A_EcoRV"/>
</dbReference>
<dbReference type="EMBL" id="JAPTGB010000024">
    <property type="protein sequence ID" value="MCZ0861436.1"/>
    <property type="molecule type" value="Genomic_DNA"/>
</dbReference>
<dbReference type="InterPro" id="IPR029063">
    <property type="entry name" value="SAM-dependent_MTases_sf"/>
</dbReference>
<comment type="caution">
    <text evidence="7">The sequence shown here is derived from an EMBL/GenBank/DDBJ whole genome shotgun (WGS) entry which is preliminary data.</text>
</comment>
<comment type="catalytic activity">
    <reaction evidence="6">
        <text>a 2'-deoxyadenosine in DNA + S-adenosyl-L-methionine = an N(6)-methyl-2'-deoxyadenosine in DNA + S-adenosyl-L-homocysteine + H(+)</text>
        <dbReference type="Rhea" id="RHEA:15197"/>
        <dbReference type="Rhea" id="RHEA-COMP:12418"/>
        <dbReference type="Rhea" id="RHEA-COMP:12419"/>
        <dbReference type="ChEBI" id="CHEBI:15378"/>
        <dbReference type="ChEBI" id="CHEBI:57856"/>
        <dbReference type="ChEBI" id="CHEBI:59789"/>
        <dbReference type="ChEBI" id="CHEBI:90615"/>
        <dbReference type="ChEBI" id="CHEBI:90616"/>
        <dbReference type="EC" id="2.1.1.72"/>
    </reaction>
</comment>
<reference evidence="7" key="1">
    <citation type="submission" date="2022-12" db="EMBL/GenBank/DDBJ databases">
        <title>Isolation and characterisation of novel Methanocorpusculum spp. from native Australian herbivores indicates the genus is ancestrally host-associated.</title>
        <authorList>
            <person name="Volmer J.G."/>
            <person name="Soo R.M."/>
            <person name="Evans P.N."/>
            <person name="Hoedt E.C."/>
            <person name="Astorga Alsina A.L."/>
            <person name="Woodcroft B.J."/>
            <person name="Tyson G.W."/>
            <person name="Hugenholtz P."/>
            <person name="Morrison M."/>
        </authorList>
    </citation>
    <scope>NUCLEOTIDE SEQUENCE</scope>
    <source>
        <strain evidence="7">MG</strain>
    </source>
</reference>
<protein>
    <recommendedName>
        <fullName evidence="2">site-specific DNA-methyltransferase (adenine-specific)</fullName>
        <ecNumber evidence="2">2.1.1.72</ecNumber>
    </recommendedName>
</protein>
<dbReference type="RefSeq" id="WP_268925625.1">
    <property type="nucleotide sequence ID" value="NZ_JAPTGB010000024.1"/>
</dbReference>
<dbReference type="InterPro" id="IPR012327">
    <property type="entry name" value="MeTrfase_D12"/>
</dbReference>
<evidence type="ECO:0000256" key="5">
    <source>
        <dbReference type="ARBA" id="ARBA00022691"/>
    </source>
</evidence>
<dbReference type="SUPFAM" id="SSF53335">
    <property type="entry name" value="S-adenosyl-L-methionine-dependent methyltransferases"/>
    <property type="match status" value="1"/>
</dbReference>
<organism evidence="7 8">
    <name type="scientific">Methanocorpusculum petauri</name>
    <dbReference type="NCBI Taxonomy" id="3002863"/>
    <lineage>
        <taxon>Archaea</taxon>
        <taxon>Methanobacteriati</taxon>
        <taxon>Methanobacteriota</taxon>
        <taxon>Stenosarchaea group</taxon>
        <taxon>Methanomicrobia</taxon>
        <taxon>Methanomicrobiales</taxon>
        <taxon>Methanocorpusculaceae</taxon>
        <taxon>Methanocorpusculum</taxon>
    </lineage>
</organism>
<dbReference type="Gene3D" id="1.10.1020.10">
    <property type="entry name" value="Adenine-specific Methyltransferase, Domain 2"/>
    <property type="match status" value="1"/>
</dbReference>
<dbReference type="Proteomes" id="UP001141422">
    <property type="component" value="Unassembled WGS sequence"/>
</dbReference>
<evidence type="ECO:0000256" key="6">
    <source>
        <dbReference type="ARBA" id="ARBA00047942"/>
    </source>
</evidence>
<dbReference type="PANTHER" id="PTHR30481">
    <property type="entry name" value="DNA ADENINE METHYLASE"/>
    <property type="match status" value="1"/>
</dbReference>
<sequence length="281" mass="31795">MTKSSLPRPVVKWAGGKRQLLGELVERCPEDFENYFEPFFGGGALYLHLWRKGAVRGRVFLNDANPELINLYRMVRDHPAEVAAAVKQPEFANTREAYLACRMRFNAIRGTDACVERAALFLYLNHHGYNGLWRVNRRGEYNIPFGRYVKPPRFGEEAVLTALAAALEPAVLSEGDFAGILPDISKGDFVYLDPPYFPVSETANFTSYTTESFGMAEQERLCAMFREADRRGARVMLSNSVAPEILEMYAEFSVERVQVLRYINAKVSGRGGAEEIIVRNY</sequence>
<dbReference type="PRINTS" id="PR00505">
    <property type="entry name" value="D12N6MTFRASE"/>
</dbReference>
<evidence type="ECO:0000256" key="2">
    <source>
        <dbReference type="ARBA" id="ARBA00011900"/>
    </source>
</evidence>
<dbReference type="InterPro" id="IPR002052">
    <property type="entry name" value="DNA_methylase_N6_adenine_CS"/>
</dbReference>
<dbReference type="PROSITE" id="PS00092">
    <property type="entry name" value="N6_MTASE"/>
    <property type="match status" value="1"/>
</dbReference>